<organism evidence="1 2">
    <name type="scientific">Caulobacter mirabilis</name>
    <dbReference type="NCBI Taxonomy" id="69666"/>
    <lineage>
        <taxon>Bacteria</taxon>
        <taxon>Pseudomonadati</taxon>
        <taxon>Pseudomonadota</taxon>
        <taxon>Alphaproteobacteria</taxon>
        <taxon>Caulobacterales</taxon>
        <taxon>Caulobacteraceae</taxon>
        <taxon>Caulobacter</taxon>
    </lineage>
</organism>
<dbReference type="OrthoDB" id="7179826at2"/>
<name>A0A2D2AX68_9CAUL</name>
<proteinExistence type="predicted"/>
<reference evidence="1 2" key="1">
    <citation type="submission" date="2017-10" db="EMBL/GenBank/DDBJ databases">
        <title>Genome sequence of Caulobacter mirabilis FWC38.</title>
        <authorList>
            <person name="Fiebig A."/>
            <person name="Crosson S."/>
        </authorList>
    </citation>
    <scope>NUCLEOTIDE SEQUENCE [LARGE SCALE GENOMIC DNA]</scope>
    <source>
        <strain evidence="1 2">FWC 38</strain>
    </source>
</reference>
<dbReference type="EMBL" id="CP024201">
    <property type="protein sequence ID" value="ATQ42592.1"/>
    <property type="molecule type" value="Genomic_DNA"/>
</dbReference>
<protein>
    <submittedName>
        <fullName evidence="1">Uncharacterized protein</fullName>
    </submittedName>
</protein>
<evidence type="ECO:0000313" key="2">
    <source>
        <dbReference type="Proteomes" id="UP000228945"/>
    </source>
</evidence>
<sequence>MSRAADPRLSAADVAAVLDRFGGHDLLARGSVTVISLAAIRDRTGDRWPRRRADVWAYVERRLDEHLTFQDLAQRIGETDYLIAMTSEDGLAAQAVALKVLEEVLMHFLGEANPRDLKVTMVADLRGDEVLCTPLDPLALRRSRPVPRPAASAAPVAAKPAPPAVDPIEEKRRNPYVFRTGSGLSLRIDFAVETLVSLRHGVPAALRIEPTVTETRTGRVIPARAFARLSDADLATIDQATLDYAALYLPTVEGANAQALIAPVTFRTMAASKGRQALMATAPHELLKARLVIELVDAGDGAPAGRLIEVTGLLRTVCRGVFARVQPGPGDISHLRGARLIGVTLDAGDLPADESRQAAQMLDFGKQARGLAPTLAVQGLGAAVMFDVAKTAGLTHAALRSAPVTAATPALAS</sequence>
<dbReference type="Proteomes" id="UP000228945">
    <property type="component" value="Chromosome"/>
</dbReference>
<dbReference type="RefSeq" id="WP_099621846.1">
    <property type="nucleotide sequence ID" value="NZ_CP024201.1"/>
</dbReference>
<gene>
    <name evidence="1" type="ORF">CSW64_09330</name>
</gene>
<dbReference type="KEGG" id="cmb:CSW64_09330"/>
<keyword evidence="2" id="KW-1185">Reference proteome</keyword>
<evidence type="ECO:0000313" key="1">
    <source>
        <dbReference type="EMBL" id="ATQ42592.1"/>
    </source>
</evidence>
<dbReference type="AlphaFoldDB" id="A0A2D2AX68"/>
<accession>A0A2D2AX68</accession>